<keyword evidence="7 10" id="KW-0175">Coiled coil</keyword>
<dbReference type="GO" id="GO:0070652">
    <property type="term" value="C:HAUS complex"/>
    <property type="evidence" value="ECO:0007669"/>
    <property type="project" value="InterPro"/>
</dbReference>
<name>A0AAV2H1X0_LYMST</name>
<keyword evidence="9" id="KW-0131">Cell cycle</keyword>
<organism evidence="11 12">
    <name type="scientific">Lymnaea stagnalis</name>
    <name type="common">Great pond snail</name>
    <name type="synonym">Helix stagnalis</name>
    <dbReference type="NCBI Taxonomy" id="6523"/>
    <lineage>
        <taxon>Eukaryota</taxon>
        <taxon>Metazoa</taxon>
        <taxon>Spiralia</taxon>
        <taxon>Lophotrochozoa</taxon>
        <taxon>Mollusca</taxon>
        <taxon>Gastropoda</taxon>
        <taxon>Heterobranchia</taxon>
        <taxon>Euthyneura</taxon>
        <taxon>Panpulmonata</taxon>
        <taxon>Hygrophila</taxon>
        <taxon>Lymnaeoidea</taxon>
        <taxon>Lymnaeidae</taxon>
        <taxon>Lymnaea</taxon>
    </lineage>
</organism>
<evidence type="ECO:0000256" key="6">
    <source>
        <dbReference type="ARBA" id="ARBA00022776"/>
    </source>
</evidence>
<evidence type="ECO:0000256" key="7">
    <source>
        <dbReference type="ARBA" id="ARBA00023054"/>
    </source>
</evidence>
<evidence type="ECO:0000256" key="2">
    <source>
        <dbReference type="ARBA" id="ARBA00005479"/>
    </source>
</evidence>
<evidence type="ECO:0000256" key="4">
    <source>
        <dbReference type="ARBA" id="ARBA00022618"/>
    </source>
</evidence>
<dbReference type="AlphaFoldDB" id="A0AAV2H1X0"/>
<dbReference type="Pfam" id="PF25762">
    <property type="entry name" value="HAUS1"/>
    <property type="match status" value="1"/>
</dbReference>
<proteinExistence type="inferred from homology"/>
<dbReference type="GO" id="GO:0005819">
    <property type="term" value="C:spindle"/>
    <property type="evidence" value="ECO:0007669"/>
    <property type="project" value="UniProtKB-SubCell"/>
</dbReference>
<comment type="subcellular location">
    <subcellularLocation>
        <location evidence="1">Cytoplasm</location>
        <location evidence="1">Cytoskeleton</location>
        <location evidence="1">Spindle</location>
    </subcellularLocation>
</comment>
<keyword evidence="5" id="KW-0493">Microtubule</keyword>
<dbReference type="GO" id="GO:0051301">
    <property type="term" value="P:cell division"/>
    <property type="evidence" value="ECO:0007669"/>
    <property type="project" value="UniProtKB-KW"/>
</dbReference>
<evidence type="ECO:0000256" key="9">
    <source>
        <dbReference type="ARBA" id="ARBA00023306"/>
    </source>
</evidence>
<evidence type="ECO:0000256" key="3">
    <source>
        <dbReference type="ARBA" id="ARBA00022490"/>
    </source>
</evidence>
<dbReference type="PANTHER" id="PTHR31570">
    <property type="entry name" value="HAUS AUGMIN-LIKE COMPLEX SUBUNIT 1"/>
    <property type="match status" value="1"/>
</dbReference>
<gene>
    <name evidence="11" type="ORF">GSLYS_00001553001</name>
</gene>
<comment type="caution">
    <text evidence="11">The sequence shown here is derived from an EMBL/GenBank/DDBJ whole genome shotgun (WGS) entry which is preliminary data.</text>
</comment>
<feature type="coiled-coil region" evidence="10">
    <location>
        <begin position="245"/>
        <end position="272"/>
    </location>
</feature>
<evidence type="ECO:0008006" key="13">
    <source>
        <dbReference type="Google" id="ProtNLM"/>
    </source>
</evidence>
<sequence>MDLAAQRHEVNVWLEEILGEGLVPEFELNTKTITQLYQIVLVTRCKDKTIQQVVDDLQQKTDEYNVEAERLSGILHRLNLTNNNLSQAGVSSLRTLAKLGVSLDIKDASDTCYLLAIQDLDNQLEQVRQERQIEAKHLEQLIAKHHQAILKCNALEKALDAIKQKVAQEKPVCEIRKEIAFCLGKIEEYQKDISNKEMKLAKTKVDKDVFHESLVKNSDKLKSLQDKLAPLKAELQTYSSLPPNLTESTIITEQLKEELARLEKEILESIEVSIL</sequence>
<keyword evidence="4" id="KW-0132">Cell division</keyword>
<dbReference type="GO" id="GO:0005829">
    <property type="term" value="C:cytosol"/>
    <property type="evidence" value="ECO:0007669"/>
    <property type="project" value="TreeGrafter"/>
</dbReference>
<feature type="coiled-coil region" evidence="10">
    <location>
        <begin position="117"/>
        <end position="158"/>
    </location>
</feature>
<dbReference type="PRINTS" id="PR02087">
    <property type="entry name" value="HAUSAUGMINL1"/>
</dbReference>
<protein>
    <recommendedName>
        <fullName evidence="13">HAUS augmin-like complex subunit 1</fullName>
    </recommendedName>
</protein>
<evidence type="ECO:0000256" key="10">
    <source>
        <dbReference type="SAM" id="Coils"/>
    </source>
</evidence>
<keyword evidence="8" id="KW-0206">Cytoskeleton</keyword>
<evidence type="ECO:0000313" key="11">
    <source>
        <dbReference type="EMBL" id="CAL1527376.1"/>
    </source>
</evidence>
<dbReference type="PANTHER" id="PTHR31570:SF1">
    <property type="entry name" value="HAUS AUGMIN-LIKE COMPLEX SUBUNIT 1"/>
    <property type="match status" value="1"/>
</dbReference>
<dbReference type="EMBL" id="CAXITT010000016">
    <property type="protein sequence ID" value="CAL1527376.1"/>
    <property type="molecule type" value="Genomic_DNA"/>
</dbReference>
<dbReference type="Proteomes" id="UP001497497">
    <property type="component" value="Unassembled WGS sequence"/>
</dbReference>
<keyword evidence="6" id="KW-0498">Mitosis</keyword>
<reference evidence="11 12" key="1">
    <citation type="submission" date="2024-04" db="EMBL/GenBank/DDBJ databases">
        <authorList>
            <consortium name="Genoscope - CEA"/>
            <person name="William W."/>
        </authorList>
    </citation>
    <scope>NUCLEOTIDE SEQUENCE [LARGE SCALE GENOMIC DNA]</scope>
</reference>
<evidence type="ECO:0000256" key="8">
    <source>
        <dbReference type="ARBA" id="ARBA00023212"/>
    </source>
</evidence>
<keyword evidence="12" id="KW-1185">Reference proteome</keyword>
<evidence type="ECO:0000256" key="1">
    <source>
        <dbReference type="ARBA" id="ARBA00004186"/>
    </source>
</evidence>
<evidence type="ECO:0000313" key="12">
    <source>
        <dbReference type="Proteomes" id="UP001497497"/>
    </source>
</evidence>
<dbReference type="InterPro" id="IPR026243">
    <property type="entry name" value="HAUS1"/>
</dbReference>
<evidence type="ECO:0000256" key="5">
    <source>
        <dbReference type="ARBA" id="ARBA00022701"/>
    </source>
</evidence>
<keyword evidence="3" id="KW-0963">Cytoplasm</keyword>
<dbReference type="GO" id="GO:0007098">
    <property type="term" value="P:centrosome cycle"/>
    <property type="evidence" value="ECO:0007669"/>
    <property type="project" value="TreeGrafter"/>
</dbReference>
<comment type="similarity">
    <text evidence="2">Belongs to the HAUS1 family.</text>
</comment>
<dbReference type="GO" id="GO:0051225">
    <property type="term" value="P:spindle assembly"/>
    <property type="evidence" value="ECO:0007669"/>
    <property type="project" value="InterPro"/>
</dbReference>
<dbReference type="GO" id="GO:0005874">
    <property type="term" value="C:microtubule"/>
    <property type="evidence" value="ECO:0007669"/>
    <property type="project" value="UniProtKB-KW"/>
</dbReference>
<accession>A0AAV2H1X0</accession>